<name>A0A1B6PJD7_SORBI</name>
<dbReference type="Gene3D" id="3.30.200.20">
    <property type="entry name" value="Phosphorylase Kinase, domain 1"/>
    <property type="match status" value="1"/>
</dbReference>
<dbReference type="Gramene" id="OQU81105">
    <property type="protein sequence ID" value="OQU81105"/>
    <property type="gene ID" value="SORBI_3006G008900"/>
</dbReference>
<dbReference type="CDD" id="cd21037">
    <property type="entry name" value="MLKL_NTD"/>
    <property type="match status" value="1"/>
</dbReference>
<dbReference type="EMBL" id="CM000765">
    <property type="protein sequence ID" value="OQU81106.1"/>
    <property type="molecule type" value="Genomic_DNA"/>
</dbReference>
<dbReference type="Gene3D" id="1.20.930.20">
    <property type="entry name" value="Adaptor protein Cbl, N-terminal domain"/>
    <property type="match status" value="1"/>
</dbReference>
<dbReference type="InterPro" id="IPR045766">
    <property type="entry name" value="MCAfunc"/>
</dbReference>
<dbReference type="Gramene" id="OQU81104">
    <property type="protein sequence ID" value="OQU81104"/>
    <property type="gene ID" value="SORBI_3006G008900"/>
</dbReference>
<evidence type="ECO:0000256" key="3">
    <source>
        <dbReference type="ARBA" id="ARBA00022679"/>
    </source>
</evidence>
<evidence type="ECO:0000256" key="7">
    <source>
        <dbReference type="ARBA" id="ARBA00022777"/>
    </source>
</evidence>
<keyword evidence="10" id="KW-0472">Membrane</keyword>
<dbReference type="Proteomes" id="UP000000768">
    <property type="component" value="Chromosome 6"/>
</dbReference>
<protein>
    <recommendedName>
        <fullName evidence="14">Protein kinase domain-containing protein</fullName>
    </recommendedName>
</protein>
<evidence type="ECO:0000256" key="13">
    <source>
        <dbReference type="SAM" id="MobiDB-lite"/>
    </source>
</evidence>
<evidence type="ECO:0000313" key="15">
    <source>
        <dbReference type="EMBL" id="KXG25782.1"/>
    </source>
</evidence>
<keyword evidence="9" id="KW-1133">Transmembrane helix</keyword>
<evidence type="ECO:0000256" key="10">
    <source>
        <dbReference type="ARBA" id="ARBA00023136"/>
    </source>
</evidence>
<keyword evidence="6 12" id="KW-0547">Nucleotide-binding</keyword>
<evidence type="ECO:0000313" key="16">
    <source>
        <dbReference type="Proteomes" id="UP000000768"/>
    </source>
</evidence>
<dbReference type="EMBL" id="CM000765">
    <property type="protein sequence ID" value="OQU81105.1"/>
    <property type="molecule type" value="Genomic_DNA"/>
</dbReference>
<feature type="region of interest" description="Disordered" evidence="13">
    <location>
        <begin position="687"/>
        <end position="717"/>
    </location>
</feature>
<evidence type="ECO:0000256" key="1">
    <source>
        <dbReference type="ARBA" id="ARBA00004167"/>
    </source>
</evidence>
<evidence type="ECO:0000259" key="14">
    <source>
        <dbReference type="PROSITE" id="PS50011"/>
    </source>
</evidence>
<dbReference type="InterPro" id="IPR008271">
    <property type="entry name" value="Ser/Thr_kinase_AS"/>
</dbReference>
<dbReference type="InterPro" id="IPR017441">
    <property type="entry name" value="Protein_kinase_ATP_BS"/>
</dbReference>
<reference evidence="15" key="2">
    <citation type="submission" date="2017-02" db="EMBL/GenBank/DDBJ databases">
        <title>WGS assembly of Sorghum bicolor.</title>
        <authorList>
            <person name="Paterson A."/>
            <person name="Mullet J."/>
            <person name="Bowers J."/>
            <person name="Bruggmann R."/>
            <person name="Dubchak I."/>
            <person name="Grimwood J."/>
            <person name="Gundlach H."/>
            <person name="Haberer G."/>
            <person name="Hellsten U."/>
            <person name="Mitros T."/>
            <person name="Poliakov A."/>
            <person name="Schmutz J."/>
            <person name="Spannagl M."/>
            <person name="Tang H."/>
            <person name="Wang X."/>
            <person name="Wicker T."/>
            <person name="Bharti A."/>
            <person name="Chapman J."/>
            <person name="Feltus F."/>
            <person name="Gowik U."/>
            <person name="Grigoriev I."/>
            <person name="Lyons E."/>
            <person name="Maher C."/>
            <person name="Martis M."/>
            <person name="Narechania A."/>
            <person name="Otillar R."/>
            <person name="Penning B."/>
            <person name="Salamov A."/>
            <person name="Wang Y."/>
            <person name="Zhang L."/>
            <person name="Carpita N."/>
            <person name="Freeling M."/>
            <person name="Gingle A."/>
            <person name="Hash C."/>
            <person name="Keller B."/>
            <person name="Klein P."/>
            <person name="Kresovich S."/>
            <person name="Mccann M."/>
            <person name="Ming R."/>
            <person name="Peterson D."/>
            <person name="Rahman M."/>
            <person name="Ware D."/>
            <person name="Westhoff P."/>
            <person name="Mayer K."/>
            <person name="Messing J."/>
            <person name="Sims D."/>
            <person name="Jenkins J."/>
            <person name="Shu S."/>
            <person name="Rokhsar D."/>
        </authorList>
    </citation>
    <scope>NUCLEOTIDE SEQUENCE</scope>
</reference>
<dbReference type="InterPro" id="IPR011009">
    <property type="entry name" value="Kinase-like_dom_sf"/>
</dbReference>
<feature type="domain" description="Protein kinase" evidence="14">
    <location>
        <begin position="376"/>
        <end position="651"/>
    </location>
</feature>
<dbReference type="FunFam" id="1.10.510.10:FF:000058">
    <property type="entry name" value="Receptor-like protein kinase FERONIA"/>
    <property type="match status" value="1"/>
</dbReference>
<feature type="region of interest" description="Disordered" evidence="13">
    <location>
        <begin position="147"/>
        <end position="205"/>
    </location>
</feature>
<dbReference type="InterPro" id="IPR059179">
    <property type="entry name" value="MLKL-like_MCAfunc"/>
</dbReference>
<organism evidence="15 16">
    <name type="scientific">Sorghum bicolor</name>
    <name type="common">Sorghum</name>
    <name type="synonym">Sorghum vulgare</name>
    <dbReference type="NCBI Taxonomy" id="4558"/>
    <lineage>
        <taxon>Eukaryota</taxon>
        <taxon>Viridiplantae</taxon>
        <taxon>Streptophyta</taxon>
        <taxon>Embryophyta</taxon>
        <taxon>Tracheophyta</taxon>
        <taxon>Spermatophyta</taxon>
        <taxon>Magnoliopsida</taxon>
        <taxon>Liliopsida</taxon>
        <taxon>Poales</taxon>
        <taxon>Poaceae</taxon>
        <taxon>PACMAD clade</taxon>
        <taxon>Panicoideae</taxon>
        <taxon>Andropogonodae</taxon>
        <taxon>Andropogoneae</taxon>
        <taxon>Sorghinae</taxon>
        <taxon>Sorghum</taxon>
    </lineage>
</organism>
<dbReference type="PANTHER" id="PTHR46146">
    <property type="entry name" value="SERINE/THREONINE-PROTEIN KINASE-LIKE PROTEIN CCR4"/>
    <property type="match status" value="1"/>
</dbReference>
<keyword evidence="16" id="KW-1185">Reference proteome</keyword>
<dbReference type="SUPFAM" id="SSF56112">
    <property type="entry name" value="Protein kinase-like (PK-like)"/>
    <property type="match status" value="1"/>
</dbReference>
<dbReference type="Gramene" id="OQU81106">
    <property type="protein sequence ID" value="OQU81106"/>
    <property type="gene ID" value="SORBI_3006G008900"/>
</dbReference>
<dbReference type="eggNOG" id="KOG1187">
    <property type="taxonomic scope" value="Eukaryota"/>
</dbReference>
<dbReference type="InterPro" id="IPR036537">
    <property type="entry name" value="Adaptor_Cbl_N_dom_sf"/>
</dbReference>
<accession>A0A1B6PJD7</accession>
<keyword evidence="11" id="KW-0325">Glycoprotein</keyword>
<evidence type="ECO:0000256" key="2">
    <source>
        <dbReference type="ARBA" id="ARBA00022527"/>
    </source>
</evidence>
<reference evidence="16" key="3">
    <citation type="journal article" date="2018" name="Plant J.">
        <title>The Sorghum bicolor reference genome: improved assembly, gene annotations, a transcriptome atlas, and signatures of genome organization.</title>
        <authorList>
            <person name="McCormick R.F."/>
            <person name="Truong S.K."/>
            <person name="Sreedasyam A."/>
            <person name="Jenkins J."/>
            <person name="Shu S."/>
            <person name="Sims D."/>
            <person name="Kennedy M."/>
            <person name="Amirebrahimi M."/>
            <person name="Weers B.D."/>
            <person name="McKinley B."/>
            <person name="Mattison A."/>
            <person name="Morishige D.T."/>
            <person name="Grimwood J."/>
            <person name="Schmutz J."/>
            <person name="Mullet J.E."/>
        </authorList>
    </citation>
    <scope>NUCLEOTIDE SEQUENCE [LARGE SCALE GENOMIC DNA]</scope>
    <source>
        <strain evidence="16">cv. BTx623</strain>
    </source>
</reference>
<dbReference type="SMART" id="SM00220">
    <property type="entry name" value="S_TKc"/>
    <property type="match status" value="1"/>
</dbReference>
<keyword evidence="5" id="KW-0732">Signal</keyword>
<dbReference type="PROSITE" id="PS50011">
    <property type="entry name" value="PROTEIN_KINASE_DOM"/>
    <property type="match status" value="1"/>
</dbReference>
<dbReference type="OrthoDB" id="4062651at2759"/>
<dbReference type="EMBL" id="CM000765">
    <property type="protein sequence ID" value="OQU81104.1"/>
    <property type="molecule type" value="Genomic_DNA"/>
</dbReference>
<dbReference type="PANTHER" id="PTHR46146:SF3">
    <property type="entry name" value="SERINE_THREONINE-PROTEIN KINASE-LIKE PROTEIN CCR3-RELATED"/>
    <property type="match status" value="1"/>
</dbReference>
<dbReference type="GO" id="GO:0005524">
    <property type="term" value="F:ATP binding"/>
    <property type="evidence" value="ECO:0007669"/>
    <property type="project" value="UniProtKB-UniRule"/>
</dbReference>
<keyword evidence="2" id="KW-0723">Serine/threonine-protein kinase</keyword>
<evidence type="ECO:0000256" key="4">
    <source>
        <dbReference type="ARBA" id="ARBA00022692"/>
    </source>
</evidence>
<reference evidence="15 16" key="1">
    <citation type="journal article" date="2009" name="Nature">
        <title>The Sorghum bicolor genome and the diversification of grasses.</title>
        <authorList>
            <person name="Paterson A.H."/>
            <person name="Bowers J.E."/>
            <person name="Bruggmann R."/>
            <person name="Dubchak I."/>
            <person name="Grimwood J."/>
            <person name="Gundlach H."/>
            <person name="Haberer G."/>
            <person name="Hellsten U."/>
            <person name="Mitros T."/>
            <person name="Poliakov A."/>
            <person name="Schmutz J."/>
            <person name="Spannagl M."/>
            <person name="Tang H."/>
            <person name="Wang X."/>
            <person name="Wicker T."/>
            <person name="Bharti A.K."/>
            <person name="Chapman J."/>
            <person name="Feltus F.A."/>
            <person name="Gowik U."/>
            <person name="Grigoriev I.V."/>
            <person name="Lyons E."/>
            <person name="Maher C.A."/>
            <person name="Martis M."/>
            <person name="Narechania A."/>
            <person name="Otillar R.P."/>
            <person name="Penning B.W."/>
            <person name="Salamov A.A."/>
            <person name="Wang Y."/>
            <person name="Zhang L."/>
            <person name="Carpita N.C."/>
            <person name="Freeling M."/>
            <person name="Gingle A.R."/>
            <person name="Hash C.T."/>
            <person name="Keller B."/>
            <person name="Klein P."/>
            <person name="Kresovich S."/>
            <person name="McCann M.C."/>
            <person name="Ming R."/>
            <person name="Peterson D.G."/>
            <person name="Mehboob-ur-Rahman"/>
            <person name="Ware D."/>
            <person name="Westhoff P."/>
            <person name="Mayer K.F."/>
            <person name="Messing J."/>
            <person name="Rokhsar D.S."/>
        </authorList>
    </citation>
    <scope>NUCLEOTIDE SEQUENCE [LARGE SCALE GENOMIC DNA]</scope>
    <source>
        <strain evidence="16">cv. BTx623</strain>
    </source>
</reference>
<dbReference type="CDD" id="cd14066">
    <property type="entry name" value="STKc_IRAK"/>
    <property type="match status" value="1"/>
</dbReference>
<feature type="compositionally biased region" description="Low complexity" evidence="13">
    <location>
        <begin position="688"/>
        <end position="708"/>
    </location>
</feature>
<dbReference type="GO" id="GO:0004672">
    <property type="term" value="F:protein kinase activity"/>
    <property type="evidence" value="ECO:0000318"/>
    <property type="project" value="GO_Central"/>
</dbReference>
<dbReference type="InterPro" id="IPR000719">
    <property type="entry name" value="Prot_kinase_dom"/>
</dbReference>
<evidence type="ECO:0000256" key="5">
    <source>
        <dbReference type="ARBA" id="ARBA00022729"/>
    </source>
</evidence>
<dbReference type="AlphaFoldDB" id="A0A1B6PJD7"/>
<feature type="binding site" evidence="12">
    <location>
        <position position="404"/>
    </location>
    <ligand>
        <name>ATP</name>
        <dbReference type="ChEBI" id="CHEBI:30616"/>
    </ligand>
</feature>
<gene>
    <name evidence="15" type="ORF">SORBI_3006G008900</name>
</gene>
<evidence type="ECO:0000256" key="6">
    <source>
        <dbReference type="ARBA" id="ARBA00022741"/>
    </source>
</evidence>
<dbReference type="STRING" id="4558.A0A1B6PJD7"/>
<dbReference type="GO" id="GO:0004674">
    <property type="term" value="F:protein serine/threonine kinase activity"/>
    <property type="evidence" value="ECO:0007669"/>
    <property type="project" value="UniProtKB-KW"/>
</dbReference>
<dbReference type="InterPro" id="IPR001245">
    <property type="entry name" value="Ser-Thr/Tyr_kinase_cat_dom"/>
</dbReference>
<keyword evidence="8 12" id="KW-0067">ATP-binding</keyword>
<evidence type="ECO:0000256" key="8">
    <source>
        <dbReference type="ARBA" id="ARBA00022840"/>
    </source>
</evidence>
<feature type="compositionally biased region" description="Low complexity" evidence="13">
    <location>
        <begin position="165"/>
        <end position="174"/>
    </location>
</feature>
<dbReference type="PROSITE" id="PS00108">
    <property type="entry name" value="PROTEIN_KINASE_ST"/>
    <property type="match status" value="1"/>
</dbReference>
<evidence type="ECO:0000256" key="12">
    <source>
        <dbReference type="PROSITE-ProRule" id="PRU10141"/>
    </source>
</evidence>
<comment type="subcellular location">
    <subcellularLocation>
        <location evidence="1">Membrane</location>
        <topology evidence="1">Single-pass membrane protein</topology>
    </subcellularLocation>
</comment>
<dbReference type="Gramene" id="KXG25782">
    <property type="protein sequence ID" value="KXG25782"/>
    <property type="gene ID" value="SORBI_3006G008900"/>
</dbReference>
<keyword evidence="4" id="KW-0812">Transmembrane</keyword>
<dbReference type="GO" id="GO:0005886">
    <property type="term" value="C:plasma membrane"/>
    <property type="evidence" value="ECO:0000318"/>
    <property type="project" value="GO_Central"/>
</dbReference>
<dbReference type="OMA" id="ARHNRDP"/>
<evidence type="ECO:0000256" key="9">
    <source>
        <dbReference type="ARBA" id="ARBA00022989"/>
    </source>
</evidence>
<sequence length="717" mass="80629">MASFWDMLGKAASVMQLTGVDAFGMVSMIIQAARTARRNRDLCQQLAKKVEIVSGLLEELNIPELRRHRKTRRPLDELRSALFRGYVLVWSCSQQQQGASQFWQMFMAGDMAAMLRQAKDEIDSYIILIPLITTVASIRARDSKINEAAPARRRPQLSIQEATYSPSSSSQEVSHSSELEEKLSWPNGVFPQNDEPSQSQSSHASVSYWEQDRLSELVSMMVQSADTARHNRDPCQQLARQALIVSNQLQGPLGAPQRLRLEQLEDLLFRGYMLICFCSQYSRSQLQLMFTGADVASVFQLAQQEIGRQIYHLTSRVPAQQEEHDDVSNNSDQWRTTLSIYGELPSTGAAHQSMSRLAPHGYRIPFVVLQEATNNFDEKMVIGVGGFGKVYRGVMQDGTKIAVKQGKANQMSGQGLSEFRTEIDVLSKLRHRHLVALLGYCNEHNEMILVYEYMENGTLRCHLYGTSLPPLSWRQRLEICIGAARGLHYLHTGAKNTIIHRDVKSTNILLGDHLLAKVSDFGLSKVGADTDQTHVSTTVKGTFGYLDPEYFRTQQLTDKSDVYSFGVVLLEVICARPAIVQTLPREKVNLVEWGMACHKRGELHQIIDPHLVGKIMPIALSKYGETVGKCLSDYGVDRPTMADVLWNLEFVLQLQESGEENSNIHMDNATSQQNLQEFTLQLQETGQDDNSNMTMTNDNSNTTMTNTSIQTMEDELP</sequence>
<dbReference type="InParanoid" id="A0A1B6PJD7"/>
<dbReference type="Gene3D" id="1.10.510.10">
    <property type="entry name" value="Transferase(Phosphotransferase) domain 1"/>
    <property type="match status" value="1"/>
</dbReference>
<dbReference type="Pfam" id="PF07714">
    <property type="entry name" value="PK_Tyr_Ser-Thr"/>
    <property type="match status" value="1"/>
</dbReference>
<dbReference type="FunFam" id="3.30.200.20:FF:000039">
    <property type="entry name" value="receptor-like protein kinase FERONIA"/>
    <property type="match status" value="1"/>
</dbReference>
<proteinExistence type="predicted"/>
<dbReference type="GO" id="GO:0007166">
    <property type="term" value="P:cell surface receptor signaling pathway"/>
    <property type="evidence" value="ECO:0007669"/>
    <property type="project" value="InterPro"/>
</dbReference>
<dbReference type="Pfam" id="PF19584">
    <property type="entry name" value="MCAfunc"/>
    <property type="match status" value="1"/>
</dbReference>
<dbReference type="PROSITE" id="PS00107">
    <property type="entry name" value="PROTEIN_KINASE_ATP"/>
    <property type="match status" value="1"/>
</dbReference>
<dbReference type="EMBL" id="CM000765">
    <property type="protein sequence ID" value="KXG25782.1"/>
    <property type="molecule type" value="Genomic_DNA"/>
</dbReference>
<evidence type="ECO:0000256" key="11">
    <source>
        <dbReference type="ARBA" id="ARBA00023180"/>
    </source>
</evidence>
<keyword evidence="3" id="KW-0808">Transferase</keyword>
<keyword evidence="7" id="KW-0418">Kinase</keyword>